<dbReference type="EMBL" id="JANIEX010000626">
    <property type="protein sequence ID" value="KAJ3564821.1"/>
    <property type="molecule type" value="Genomic_DNA"/>
</dbReference>
<evidence type="ECO:0000259" key="3">
    <source>
        <dbReference type="Pfam" id="PF12397"/>
    </source>
</evidence>
<gene>
    <name evidence="5" type="ORF">NP233_g8044</name>
</gene>
<feature type="region of interest" description="Disordered" evidence="2">
    <location>
        <begin position="1157"/>
        <end position="1176"/>
    </location>
</feature>
<evidence type="ECO:0000313" key="5">
    <source>
        <dbReference type="EMBL" id="KAJ3564821.1"/>
    </source>
</evidence>
<evidence type="ECO:0000259" key="4">
    <source>
        <dbReference type="Pfam" id="PF23243"/>
    </source>
</evidence>
<organism evidence="5 6">
    <name type="scientific">Leucocoprinus birnbaumii</name>
    <dbReference type="NCBI Taxonomy" id="56174"/>
    <lineage>
        <taxon>Eukaryota</taxon>
        <taxon>Fungi</taxon>
        <taxon>Dikarya</taxon>
        <taxon>Basidiomycota</taxon>
        <taxon>Agaricomycotina</taxon>
        <taxon>Agaricomycetes</taxon>
        <taxon>Agaricomycetidae</taxon>
        <taxon>Agaricales</taxon>
        <taxon>Agaricineae</taxon>
        <taxon>Agaricaceae</taxon>
        <taxon>Leucocoprinus</taxon>
    </lineage>
</organism>
<comment type="caution">
    <text evidence="5">The sequence shown here is derived from an EMBL/GenBank/DDBJ whole genome shotgun (WGS) entry which is preliminary data.</text>
</comment>
<dbReference type="GO" id="GO:0030686">
    <property type="term" value="C:90S preribosome"/>
    <property type="evidence" value="ECO:0007669"/>
    <property type="project" value="TreeGrafter"/>
</dbReference>
<dbReference type="Pfam" id="PF12397">
    <property type="entry name" value="U3snoRNP10"/>
    <property type="match status" value="1"/>
</dbReference>
<dbReference type="PANTHER" id="PTHR13457:SF1">
    <property type="entry name" value="HEAT REPEAT-CONTAINING PROTEIN 1"/>
    <property type="match status" value="1"/>
</dbReference>
<feature type="domain" description="U3 small nucleolar RNA-associated protein 10 N-terminal" evidence="3">
    <location>
        <begin position="273"/>
        <end position="368"/>
    </location>
</feature>
<feature type="domain" description="Utp10/HEAT1 HEAT-repeats" evidence="4">
    <location>
        <begin position="1345"/>
        <end position="1437"/>
    </location>
</feature>
<keyword evidence="1" id="KW-0687">Ribonucleoprotein</keyword>
<dbReference type="InterPro" id="IPR056473">
    <property type="entry name" value="HEAT_Utp10/HEAT1"/>
</dbReference>
<sequence length="1588" mass="174666">MSSLAAQLAQSTSLNVALLADRSKRKPIESYLFTGREADQHDLDSIYALGTNAFLKLCSVDHRLKRFEHDLFSDRARSLDRTLLGREENEKLNALIGQFLGLLGPWLLENPAARVIEWLVRRFRVNEFNVENLLALFLPYHDTAQFAKIVTILHIKPSSTWSFLLPFKSAAQNVPRVSLVTEMLRNSDVARFVTSLLPTAMKEGRSHRVLLAFNAATLHEFISRSKILDEGTMAYLLPALLEPLAKRYDALRDATVRRFSLWFSIQKLNLFPMLGSFILLSALSHKCELSASALKVIVGSMTSCAPVVDTKQFISAVIAVCEPQSELEVLPSSAVKAILKLPNIQEALRPTVNWAGSEKLLRPLVSGLIARLPNEHASSLLESVVTTPSVPALVVERAASLLVKGALADDVETTTAARALLSIIQQRHPEIFQRMVKVEQAEDGDEELAQSINQLILSLSVVSTSNPGSKDKADIFVASASADTNVRLIAVRELLSSLSGKDMSPTDTDAITTALISRIQDPDQQVLEALYEKQDLIAPLFASEATAYIQTLSAALSSKPKRSLLRLHLNFVLGRLYPTLESKLKQQVISDIVFPFLLFSKPRQHTAETVWDLVAESMATETGKEFEMLRCCADVVKAEREKVTEDVVEKMRLLNAALSVKIAQNILMSNQLFELLPILLSYVGSTDPYTRALGYLVAKALLSKLSGQHQVDLARKVLDIMKVEVIGGIEDLPAEHDQFVETLKDMPEKHVVLKPTRPTTLSWLQVSLIASICAIPAPDGLVINWFSAETADSTSDTRGPHYVDLMRSIYRLANRSSSLPVLTSCLLRLFFLNLKSDALVFLAGFWTVDLSTPYDDSSALQEVALRHAAAFLEAHVLEDDGVDFQTIVPALLVGLQSGIGGVRKAAVECLSRIRLISERKLKSVYKFDVVYGDVKDTLQYLEQDDLKCYLGHLVSHQQHLIHDPTYLRIVHSEHLNSTQGDRKKDIQYKNTVLYYLLSHINALQLESMKVKLLESLSLVSSGVKALGLLPSIEALQIQQGNATMATLLVSCIDASSTMHLNDAEAGLWEVYLHVFKAYLEPSSEAAPREVLVRLLEMEIFSKLAYERQMAICETVIGAVARDTDAQTYGKKLLASVLKDVPLILGLLNLYVPVPQGTSPRAAKRAKTTEPASDGDDTLSELSLLAEMLGSKPLPGSLDLVSALLDTLSKLIQSSPSSQADVNYVEQMLMSAVDNAASNIPESPNMTPSVIRLDVLVEVIRVVGNPQTFHQALLLMASLARLAPESVLHNVMPVFTFMGSNIFHRDDTYSFRVVQKTIDGIVPVMAASLRRANTDSLDLYIASRDFLRVFTDAANHIPRHRRNNFFVHLVDVLGAEHFVAPICMLLAEKSTNRIVKQSQEDTSAALALPVALLQHVSPSTQVFALVEFLQESQRLTTCAVNPGDHPPALLDQIVDGESTGSANTYVKRSQALITLIGQGIQPDTLMQLGQHEKELSGSLVTGLIMLASTADTSSGTKYGALAAAAQKSLSKVLSAMPALDFVQAVLFMLRSDNTNVHIGALELVSERIPKIVDHSNCSLKRTPVYVHIV</sequence>
<keyword evidence="1" id="KW-0539">Nucleus</keyword>
<dbReference type="GO" id="GO:0045943">
    <property type="term" value="P:positive regulation of transcription by RNA polymerase I"/>
    <property type="evidence" value="ECO:0007669"/>
    <property type="project" value="TreeGrafter"/>
</dbReference>
<dbReference type="SUPFAM" id="SSF48371">
    <property type="entry name" value="ARM repeat"/>
    <property type="match status" value="1"/>
</dbReference>
<dbReference type="GO" id="GO:0030515">
    <property type="term" value="F:snoRNA binding"/>
    <property type="evidence" value="ECO:0007669"/>
    <property type="project" value="TreeGrafter"/>
</dbReference>
<reference evidence="5" key="1">
    <citation type="submission" date="2022-07" db="EMBL/GenBank/DDBJ databases">
        <title>Genome Sequence of Leucocoprinus birnbaumii.</title>
        <authorList>
            <person name="Buettner E."/>
        </authorList>
    </citation>
    <scope>NUCLEOTIDE SEQUENCE</scope>
    <source>
        <strain evidence="5">VT141</strain>
    </source>
</reference>
<dbReference type="InterPro" id="IPR011989">
    <property type="entry name" value="ARM-like"/>
</dbReference>
<dbReference type="Proteomes" id="UP001213000">
    <property type="component" value="Unassembled WGS sequence"/>
</dbReference>
<evidence type="ECO:0000313" key="6">
    <source>
        <dbReference type="Proteomes" id="UP001213000"/>
    </source>
</evidence>
<keyword evidence="1" id="KW-0690">Ribosome biogenesis</keyword>
<dbReference type="InterPro" id="IPR022125">
    <property type="entry name" value="U3snoRNP10_N"/>
</dbReference>
<dbReference type="Pfam" id="PF23243">
    <property type="entry name" value="HEAT_HEATR1"/>
    <property type="match status" value="1"/>
</dbReference>
<evidence type="ECO:0000256" key="1">
    <source>
        <dbReference type="RuleBase" id="RU367065"/>
    </source>
</evidence>
<dbReference type="PANTHER" id="PTHR13457">
    <property type="entry name" value="BAP28"/>
    <property type="match status" value="1"/>
</dbReference>
<accession>A0AAD5VN09</accession>
<dbReference type="GO" id="GO:0034455">
    <property type="term" value="C:t-UTP complex"/>
    <property type="evidence" value="ECO:0007669"/>
    <property type="project" value="TreeGrafter"/>
</dbReference>
<comment type="similarity">
    <text evidence="1">Belongs to the HEATR1/UTP10 family.</text>
</comment>
<keyword evidence="1" id="KW-0698">rRNA processing</keyword>
<proteinExistence type="inferred from homology"/>
<dbReference type="GO" id="GO:0000462">
    <property type="term" value="P:maturation of SSU-rRNA from tricistronic rRNA transcript (SSU-rRNA, 5.8S rRNA, LSU-rRNA)"/>
    <property type="evidence" value="ECO:0007669"/>
    <property type="project" value="TreeGrafter"/>
</dbReference>
<protein>
    <recommendedName>
        <fullName evidence="1">U3 small nucleolar RNA-associated protein 10</fullName>
    </recommendedName>
</protein>
<dbReference type="GO" id="GO:0032040">
    <property type="term" value="C:small-subunit processome"/>
    <property type="evidence" value="ECO:0007669"/>
    <property type="project" value="TreeGrafter"/>
</dbReference>
<dbReference type="Gene3D" id="1.25.10.10">
    <property type="entry name" value="Leucine-rich Repeat Variant"/>
    <property type="match status" value="1"/>
</dbReference>
<comment type="function">
    <text evidence="1">Involved in nucleolar processing of pre-18S ribosomal RNA.</text>
</comment>
<comment type="subcellular location">
    <subcellularLocation>
        <location evidence="1">Nucleus</location>
        <location evidence="1">Nucleolus</location>
    </subcellularLocation>
</comment>
<keyword evidence="6" id="KW-1185">Reference proteome</keyword>
<evidence type="ECO:0000256" key="2">
    <source>
        <dbReference type="SAM" id="MobiDB-lite"/>
    </source>
</evidence>
<comment type="subunit">
    <text evidence="1">Component of the ribosomal small subunit (SSU) processome.</text>
</comment>
<name>A0AAD5VN09_9AGAR</name>
<dbReference type="InterPro" id="IPR016024">
    <property type="entry name" value="ARM-type_fold"/>
</dbReference>
<dbReference type="InterPro" id="IPR040191">
    <property type="entry name" value="UTP10"/>
</dbReference>